<keyword evidence="6" id="KW-0067">ATP-binding</keyword>
<feature type="transmembrane region" description="Helical" evidence="11">
    <location>
        <begin position="999"/>
        <end position="1023"/>
    </location>
</feature>
<keyword evidence="5" id="KW-0547">Nucleotide-binding</keyword>
<organism evidence="14 15">
    <name type="scientific">Exidia glandulosa HHB12029</name>
    <dbReference type="NCBI Taxonomy" id="1314781"/>
    <lineage>
        <taxon>Eukaryota</taxon>
        <taxon>Fungi</taxon>
        <taxon>Dikarya</taxon>
        <taxon>Basidiomycota</taxon>
        <taxon>Agaricomycotina</taxon>
        <taxon>Agaricomycetes</taxon>
        <taxon>Auriculariales</taxon>
        <taxon>Exidiaceae</taxon>
        <taxon>Exidia</taxon>
    </lineage>
</organism>
<dbReference type="PROSITE" id="PS50893">
    <property type="entry name" value="ABC_TRANSPORTER_2"/>
    <property type="match status" value="2"/>
</dbReference>
<dbReference type="InParanoid" id="A0A165NRS1"/>
<keyword evidence="15" id="KW-1185">Reference proteome</keyword>
<evidence type="ECO:0000256" key="9">
    <source>
        <dbReference type="ARBA" id="ARBA00023180"/>
    </source>
</evidence>
<keyword evidence="3" id="KW-0813">Transport</keyword>
<dbReference type="CDD" id="cd03244">
    <property type="entry name" value="ABCC_MRP_domain2"/>
    <property type="match status" value="1"/>
</dbReference>
<evidence type="ECO:0000256" key="2">
    <source>
        <dbReference type="ARBA" id="ARBA00009726"/>
    </source>
</evidence>
<feature type="transmembrane region" description="Helical" evidence="11">
    <location>
        <begin position="278"/>
        <end position="301"/>
    </location>
</feature>
<evidence type="ECO:0000259" key="12">
    <source>
        <dbReference type="PROSITE" id="PS50893"/>
    </source>
</evidence>
<evidence type="ECO:0008006" key="16">
    <source>
        <dbReference type="Google" id="ProtNLM"/>
    </source>
</evidence>
<keyword evidence="9" id="KW-0325">Glycoprotein</keyword>
<feature type="transmembrane region" description="Helical" evidence="11">
    <location>
        <begin position="393"/>
        <end position="418"/>
    </location>
</feature>
<feature type="region of interest" description="Disordered" evidence="10">
    <location>
        <begin position="727"/>
        <end position="753"/>
    </location>
</feature>
<dbReference type="EMBL" id="KV425896">
    <property type="protein sequence ID" value="KZW01126.1"/>
    <property type="molecule type" value="Genomic_DNA"/>
</dbReference>
<dbReference type="InterPro" id="IPR027417">
    <property type="entry name" value="P-loop_NTPase"/>
</dbReference>
<reference evidence="14 15" key="1">
    <citation type="journal article" date="2016" name="Mol. Biol. Evol.">
        <title>Comparative Genomics of Early-Diverging Mushroom-Forming Fungi Provides Insights into the Origins of Lignocellulose Decay Capabilities.</title>
        <authorList>
            <person name="Nagy L.G."/>
            <person name="Riley R."/>
            <person name="Tritt A."/>
            <person name="Adam C."/>
            <person name="Daum C."/>
            <person name="Floudas D."/>
            <person name="Sun H."/>
            <person name="Yadav J.S."/>
            <person name="Pangilinan J."/>
            <person name="Larsson K.H."/>
            <person name="Matsuura K."/>
            <person name="Barry K."/>
            <person name="Labutti K."/>
            <person name="Kuo R."/>
            <person name="Ohm R.A."/>
            <person name="Bhattacharya S.S."/>
            <person name="Shirouzu T."/>
            <person name="Yoshinaga Y."/>
            <person name="Martin F.M."/>
            <person name="Grigoriev I.V."/>
            <person name="Hibbett D.S."/>
        </authorList>
    </citation>
    <scope>NUCLEOTIDE SEQUENCE [LARGE SCALE GENOMIC DNA]</scope>
    <source>
        <strain evidence="14 15">HHB12029</strain>
    </source>
</reference>
<dbReference type="CDD" id="cd18606">
    <property type="entry name" value="ABC_6TM_YOR1_D2_like"/>
    <property type="match status" value="1"/>
</dbReference>
<feature type="domain" description="ABC transporter" evidence="12">
    <location>
        <begin position="1097"/>
        <end position="1336"/>
    </location>
</feature>
<keyword evidence="7 11" id="KW-1133">Transmembrane helix</keyword>
<evidence type="ECO:0000256" key="11">
    <source>
        <dbReference type="SAM" id="Phobius"/>
    </source>
</evidence>
<dbReference type="OrthoDB" id="6500128at2759"/>
<dbReference type="InterPro" id="IPR017871">
    <property type="entry name" value="ABC_transporter-like_CS"/>
</dbReference>
<feature type="transmembrane region" description="Helical" evidence="11">
    <location>
        <begin position="818"/>
        <end position="844"/>
    </location>
</feature>
<dbReference type="SUPFAM" id="SSF90123">
    <property type="entry name" value="ABC transporter transmembrane region"/>
    <property type="match status" value="2"/>
</dbReference>
<evidence type="ECO:0000256" key="1">
    <source>
        <dbReference type="ARBA" id="ARBA00004141"/>
    </source>
</evidence>
<feature type="domain" description="ABC transmembrane type-1" evidence="13">
    <location>
        <begin position="785"/>
        <end position="1060"/>
    </location>
</feature>
<dbReference type="Proteomes" id="UP000077266">
    <property type="component" value="Unassembled WGS sequence"/>
</dbReference>
<dbReference type="PANTHER" id="PTHR24223:SF456">
    <property type="entry name" value="MULTIDRUG RESISTANCE-ASSOCIATED PROTEIN LETHAL(2)03659"/>
    <property type="match status" value="1"/>
</dbReference>
<dbReference type="Pfam" id="PF00005">
    <property type="entry name" value="ABC_tran"/>
    <property type="match status" value="2"/>
</dbReference>
<keyword evidence="4 11" id="KW-0812">Transmembrane</keyword>
<evidence type="ECO:0000256" key="8">
    <source>
        <dbReference type="ARBA" id="ARBA00023136"/>
    </source>
</evidence>
<dbReference type="GO" id="GO:0140359">
    <property type="term" value="F:ABC-type transporter activity"/>
    <property type="evidence" value="ECO:0007669"/>
    <property type="project" value="InterPro"/>
</dbReference>
<protein>
    <recommendedName>
        <fullName evidence="16">P-loop containing nucleoside triphosphate hydrolase protein</fullName>
    </recommendedName>
</protein>
<keyword evidence="8 11" id="KW-0472">Membrane</keyword>
<dbReference type="InterPro" id="IPR036640">
    <property type="entry name" value="ABC1_TM_sf"/>
</dbReference>
<dbReference type="GO" id="GO:0016020">
    <property type="term" value="C:membrane"/>
    <property type="evidence" value="ECO:0007669"/>
    <property type="project" value="UniProtKB-SubCell"/>
</dbReference>
<evidence type="ECO:0000259" key="13">
    <source>
        <dbReference type="PROSITE" id="PS50929"/>
    </source>
</evidence>
<evidence type="ECO:0000256" key="6">
    <source>
        <dbReference type="ARBA" id="ARBA00022840"/>
    </source>
</evidence>
<dbReference type="Gene3D" id="3.40.50.300">
    <property type="entry name" value="P-loop containing nucleotide triphosphate hydrolases"/>
    <property type="match status" value="2"/>
</dbReference>
<feature type="domain" description="ABC transporter" evidence="12">
    <location>
        <begin position="489"/>
        <end position="719"/>
    </location>
</feature>
<evidence type="ECO:0000256" key="7">
    <source>
        <dbReference type="ARBA" id="ARBA00022989"/>
    </source>
</evidence>
<name>A0A165NRS1_EXIGL</name>
<dbReference type="PROSITE" id="PS00211">
    <property type="entry name" value="ABC_TRANSPORTER_1"/>
    <property type="match status" value="1"/>
</dbReference>
<accession>A0A165NRS1</accession>
<feature type="region of interest" description="Disordered" evidence="10">
    <location>
        <begin position="461"/>
        <end position="506"/>
    </location>
</feature>
<sequence>MSFASRLYHPPPAPPGFAQGKTVPASEAGLWSKIWIMWVFPLLKVGFSRPLQEDDLWQVEPSRKATLLGDNIEKTYGHRVRKRDAKQPLPAVDVEAAEKGGSDAVAPERDYTWTLIFSLYSCFKVPFWTTGVLKLVADVLTVTSPLVSQAILLYLTTAYTHARVPDAPAPKSVGYGIALAIILFLMQAVATMCDNHCTLQALSTGIAIRTSMSSFLFRKSLRLSNKSRILHSKGQITTMLSEDAPRLDRVIFFGHQLWLAPLQFVIAIALLIKLLGVSALVGVAVLILSIPIQNVLVGAFFKAIRKNLTVTDSRVKLLQEVLQGIRSIKMYAWENVYGHKIVELRQRELRLIRNSAIAMSLIQGTMTLVPILSCTLTFVTYSLTGHDLTPATIFSALQLFTILRMPMLMFPAAISILAQSFASLKRMAKFISAEEAPAPFPVKPEGDIAIDIDGDFAWEEDAAEESTAKPSDKGKKEKNRKSVGAKEKEKAKDAGESEEKAPESVPKAAPFALTDLRLQIQRGAFVAIVGRVGSGKTSLLQALAGEMRKTRGNVVLGGTVSYVPQSPWIVNASVKDNITFGEEDDSSRYQKVMRACSLQPDLDILQFGDRTEIGEKGINLSGGQRARVSLARAAYSSADIILLDDPISALDAHVGKAILDNCLVNGPLADRTRVLVTHALHMLPHVDRVYVLDRGRIVEEGHYKELLAQGGAFARLVEEFGSSDSEAALQKPKTAAVESEGGDKSKDQAPALMQEEDRATGSVDFAVYKKYFDAAGGSLAWIPSLLILLTITQAAQVASTLFLGFWTSRTIPGLANGHYIAIYSSLGIAQSFFQIITSFCWAIVGLKASYFLFANALSHVMGSPVSFFDTTPMGRIVSRLTKDVSVLDTQMWQLFDSLFQVASSIFGTIALVFYTFPYLGILFAPLFALYYVFLTFYRRNSVEVKRLESVLRSSLYSSYIETMNGISTVRATRQEPRFIHKTELAIDDQNRAAFLQYSIMVWLGLRINVFGNFLILGIGLLAVGERTDISPAKVGVVLSYTLSITQFLSEIVTSFAAVEQAMNGAERMITYGELPAEGSTIPDQKPPPPSWPSEGGITFKNVTMAYREGLPDVLHGISFSVKPGEKVGIVGRTGAGKSTLSQALLRLVEIRNGAIEIDGVNIQSIDLPSLRAGVAIIPQDSLFLGNLRENIDPLRTRTDAELLGILQKSHLLPGPGQSDPAAEARFTLDASLGQEGVGLSAGEKQQLALCRVLVKQSRIIILDEATSSVDVELDAKLQHTIRTELASSTLLCVAHRLNTIAHYDRVLVMDRGVAAEFDTPLVLFDQEHSIFRSLCDEAGLTRDDIVRIRTVAHGPGRDLD</sequence>
<evidence type="ECO:0000256" key="4">
    <source>
        <dbReference type="ARBA" id="ARBA00022692"/>
    </source>
</evidence>
<evidence type="ECO:0000256" key="5">
    <source>
        <dbReference type="ARBA" id="ARBA00022741"/>
    </source>
</evidence>
<dbReference type="FunFam" id="3.40.50.300:FF:000630">
    <property type="entry name" value="ATP-binding cassette (ABC) transporter, putative"/>
    <property type="match status" value="1"/>
</dbReference>
<dbReference type="Pfam" id="PF00664">
    <property type="entry name" value="ABC_membrane"/>
    <property type="match status" value="2"/>
</dbReference>
<feature type="compositionally biased region" description="Basic and acidic residues" evidence="10">
    <location>
        <begin position="466"/>
        <end position="475"/>
    </location>
</feature>
<dbReference type="FunFam" id="1.20.1560.10:FF:000082">
    <property type="entry name" value="ABC transporter, multidrug resistance associated protein"/>
    <property type="match status" value="1"/>
</dbReference>
<dbReference type="PANTHER" id="PTHR24223">
    <property type="entry name" value="ATP-BINDING CASSETTE SUB-FAMILY C"/>
    <property type="match status" value="1"/>
</dbReference>
<feature type="transmembrane region" description="Helical" evidence="11">
    <location>
        <begin position="356"/>
        <end position="381"/>
    </location>
</feature>
<evidence type="ECO:0000313" key="15">
    <source>
        <dbReference type="Proteomes" id="UP000077266"/>
    </source>
</evidence>
<dbReference type="SUPFAM" id="SSF52540">
    <property type="entry name" value="P-loop containing nucleoside triphosphate hydrolases"/>
    <property type="match status" value="2"/>
</dbReference>
<feature type="transmembrane region" description="Helical" evidence="11">
    <location>
        <begin position="250"/>
        <end position="272"/>
    </location>
</feature>
<evidence type="ECO:0000313" key="14">
    <source>
        <dbReference type="EMBL" id="KZW01126.1"/>
    </source>
</evidence>
<dbReference type="PROSITE" id="PS50929">
    <property type="entry name" value="ABC_TM1F"/>
    <property type="match status" value="2"/>
</dbReference>
<dbReference type="InterPro" id="IPR050173">
    <property type="entry name" value="ABC_transporter_C-like"/>
</dbReference>
<feature type="transmembrane region" description="Helical" evidence="11">
    <location>
        <begin position="173"/>
        <end position="192"/>
    </location>
</feature>
<proteinExistence type="inferred from homology"/>
<dbReference type="STRING" id="1314781.A0A165NRS1"/>
<dbReference type="InterPro" id="IPR003593">
    <property type="entry name" value="AAA+_ATPase"/>
</dbReference>
<dbReference type="FunFam" id="1.20.1560.10:FF:000010">
    <property type="entry name" value="Multidrug resistance-associated ABC transporter"/>
    <property type="match status" value="1"/>
</dbReference>
<evidence type="ECO:0000256" key="10">
    <source>
        <dbReference type="SAM" id="MobiDB-lite"/>
    </source>
</evidence>
<dbReference type="InterPro" id="IPR011527">
    <property type="entry name" value="ABC1_TM_dom"/>
</dbReference>
<feature type="transmembrane region" description="Helical" evidence="11">
    <location>
        <begin position="779"/>
        <end position="806"/>
    </location>
</feature>
<gene>
    <name evidence="14" type="ORF">EXIGLDRAFT_719505</name>
</gene>
<comment type="subcellular location">
    <subcellularLocation>
        <location evidence="1">Membrane</location>
        <topology evidence="1">Multi-pass membrane protein</topology>
    </subcellularLocation>
</comment>
<feature type="compositionally biased region" description="Basic and acidic residues" evidence="10">
    <location>
        <begin position="484"/>
        <end position="502"/>
    </location>
</feature>
<dbReference type="CDD" id="cd03250">
    <property type="entry name" value="ABCC_MRP_domain1"/>
    <property type="match status" value="1"/>
</dbReference>
<dbReference type="FunFam" id="3.40.50.300:FF:000997">
    <property type="entry name" value="Multidrug resistance-associated protein 1"/>
    <property type="match status" value="1"/>
</dbReference>
<evidence type="ECO:0000256" key="3">
    <source>
        <dbReference type="ARBA" id="ARBA00022448"/>
    </source>
</evidence>
<comment type="similarity">
    <text evidence="2">Belongs to the ABC transporter superfamily. ABCC family. Conjugate transporter (TC 3.A.1.208) subfamily.</text>
</comment>
<dbReference type="CDD" id="cd18597">
    <property type="entry name" value="ABC_6TM_YOR1_D1_like"/>
    <property type="match status" value="1"/>
</dbReference>
<feature type="domain" description="ABC transmembrane type-1" evidence="13">
    <location>
        <begin position="128"/>
        <end position="419"/>
    </location>
</feature>
<dbReference type="Gene3D" id="1.20.1560.10">
    <property type="entry name" value="ABC transporter type 1, transmembrane domain"/>
    <property type="match status" value="2"/>
</dbReference>
<feature type="transmembrane region" description="Helical" evidence="11">
    <location>
        <begin position="919"/>
        <end position="937"/>
    </location>
</feature>
<dbReference type="GO" id="GO:0005524">
    <property type="term" value="F:ATP binding"/>
    <property type="evidence" value="ECO:0007669"/>
    <property type="project" value="UniProtKB-KW"/>
</dbReference>
<dbReference type="SMART" id="SM00382">
    <property type="entry name" value="AAA"/>
    <property type="match status" value="2"/>
</dbReference>
<dbReference type="InterPro" id="IPR003439">
    <property type="entry name" value="ABC_transporter-like_ATP-bd"/>
</dbReference>
<dbReference type="GO" id="GO:0016887">
    <property type="term" value="F:ATP hydrolysis activity"/>
    <property type="evidence" value="ECO:0007669"/>
    <property type="project" value="InterPro"/>
</dbReference>